<accession>A0ABM8MHP2</accession>
<keyword evidence="2" id="KW-1185">Reference proteome</keyword>
<dbReference type="EMBL" id="CAHPRB010000006">
    <property type="protein sequence ID" value="CAB5561734.1"/>
    <property type="molecule type" value="Genomic_DNA"/>
</dbReference>
<dbReference type="Proteomes" id="UP000835792">
    <property type="component" value="Unassembled WGS sequence"/>
</dbReference>
<organism evidence="1 2">
    <name type="scientific">Citrobacter youngae</name>
    <dbReference type="NCBI Taxonomy" id="133448"/>
    <lineage>
        <taxon>Bacteria</taxon>
        <taxon>Pseudomonadati</taxon>
        <taxon>Pseudomonadota</taxon>
        <taxon>Gammaproteobacteria</taxon>
        <taxon>Enterobacterales</taxon>
        <taxon>Enterobacteriaceae</taxon>
        <taxon>Citrobacter</taxon>
        <taxon>Citrobacter freundii complex</taxon>
    </lineage>
</organism>
<evidence type="ECO:0000313" key="2">
    <source>
        <dbReference type="Proteomes" id="UP000835792"/>
    </source>
</evidence>
<dbReference type="RefSeq" id="WP_048212829.1">
    <property type="nucleotide sequence ID" value="NZ_CAHPRB010000006.1"/>
</dbReference>
<evidence type="ECO:0008006" key="3">
    <source>
        <dbReference type="Google" id="ProtNLM"/>
    </source>
</evidence>
<proteinExistence type="predicted"/>
<gene>
    <name evidence="1" type="ORF">GHA_02010</name>
</gene>
<protein>
    <recommendedName>
        <fullName evidence="3">Lipoprotein</fullName>
    </recommendedName>
</protein>
<reference evidence="1" key="1">
    <citation type="submission" date="2020-05" db="EMBL/GenBank/DDBJ databases">
        <authorList>
            <person name="Delgado-Blas J."/>
        </authorList>
    </citation>
    <scope>NUCLEOTIDE SEQUENCE</scope>
    <source>
        <strain evidence="1">BB1468</strain>
    </source>
</reference>
<evidence type="ECO:0000313" key="1">
    <source>
        <dbReference type="EMBL" id="CAB5561734.1"/>
    </source>
</evidence>
<dbReference type="PROSITE" id="PS51257">
    <property type="entry name" value="PROKAR_LIPOPROTEIN"/>
    <property type="match status" value="1"/>
</dbReference>
<name>A0ABM8MHP2_9ENTR</name>
<comment type="caution">
    <text evidence="1">The sequence shown here is derived from an EMBL/GenBank/DDBJ whole genome shotgun (WGS) entry which is preliminary data.</text>
</comment>
<sequence length="393" mass="45044">MKYRNIFVLITTIALTSCSLSTRGKVNKLISEASDRYMPEQQYCYSLYLLQEARKEALNGFGSGSTTIVLQNYVNNYNRMMDSLKNVNSQSRHSDIETKAQSYICWLPEMRHIMELMPPEMQTQIKPEYNPFSVSIYYAASDASDAWYRSAQKESNKTKKLYKLLSCYYYTPDNQNIISALQNTYTNAIYHLIIKNTSNKEINGINVITDKVIPMIERPYQKPSLNKMMDSAGPYIEHPLSIQDYRIDIQQEPQKTGNNIVITLHLNKAERFSENYSQTVPEERQGAAQSCYDRPVLERDRDNVIRKTGLNETHCINTTYTYAVDTTQSGVNYTTVLDGVMTLTLNGRVVIKNQKIGASYSSADSTNDITQSWRDIVDQIEDAIRDVILSDNQ</sequence>